<dbReference type="Proteomes" id="UP000193719">
    <property type="component" value="Unassembled WGS sequence"/>
</dbReference>
<proteinExistence type="predicted"/>
<dbReference type="OrthoDB" id="5426877at2759"/>
<evidence type="ECO:0000259" key="2">
    <source>
        <dbReference type="Pfam" id="PF14751"/>
    </source>
</evidence>
<dbReference type="InterPro" id="IPR056823">
    <property type="entry name" value="TEN-like_YD-shell"/>
</dbReference>
<dbReference type="NCBIfam" id="TIGR03696">
    <property type="entry name" value="Rhs_assc_core"/>
    <property type="match status" value="1"/>
</dbReference>
<feature type="domain" description="DUF4474" evidence="2">
    <location>
        <begin position="662"/>
        <end position="797"/>
    </location>
</feature>
<dbReference type="InterPro" id="IPR050708">
    <property type="entry name" value="T6SS_VgrG/RHS"/>
</dbReference>
<dbReference type="PANTHER" id="PTHR32305">
    <property type="match status" value="1"/>
</dbReference>
<evidence type="ECO:0000313" key="5">
    <source>
        <dbReference type="Proteomes" id="UP000193719"/>
    </source>
</evidence>
<evidence type="ECO:0000256" key="1">
    <source>
        <dbReference type="ARBA" id="ARBA00022737"/>
    </source>
</evidence>
<dbReference type="PANTHER" id="PTHR32305:SF15">
    <property type="entry name" value="PROTEIN RHSA-RELATED"/>
    <property type="match status" value="1"/>
</dbReference>
<dbReference type="InterPro" id="IPR022385">
    <property type="entry name" value="Rhs_assc_core"/>
</dbReference>
<dbReference type="AlphaFoldDB" id="A0A1Y1V3M0"/>
<reference evidence="4 5" key="1">
    <citation type="submission" date="2016-08" db="EMBL/GenBank/DDBJ databases">
        <title>Genomes of anaerobic fungi encode conserved fungal cellulosomes for biomass hydrolysis.</title>
        <authorList>
            <consortium name="DOE Joint Genome Institute"/>
            <person name="Haitjema C.H."/>
            <person name="Gilmore S.P."/>
            <person name="Henske J.K."/>
            <person name="Solomon K.V."/>
            <person name="De Groot R."/>
            <person name="Kuo A."/>
            <person name="Mondo S.J."/>
            <person name="Salamov A.A."/>
            <person name="Labutti K."/>
            <person name="Zhao Z."/>
            <person name="Chiniquy J."/>
            <person name="Barry K."/>
            <person name="Brewer H.M."/>
            <person name="Purvine S.O."/>
            <person name="Wright A.T."/>
            <person name="Boxma B."/>
            <person name="Van Alen T."/>
            <person name="Hackstein J.H."/>
            <person name="Baker S.E."/>
            <person name="Grigoriev I.V."/>
            <person name="O'Malley M.A."/>
        </authorList>
    </citation>
    <scope>NUCLEOTIDE SEQUENCE [LARGE SCALE GENOMIC DNA]</scope>
    <source>
        <strain evidence="5">finn</strain>
    </source>
</reference>
<dbReference type="Pfam" id="PF14751">
    <property type="entry name" value="DUF4474"/>
    <property type="match status" value="1"/>
</dbReference>
<dbReference type="Gene3D" id="2.180.10.10">
    <property type="entry name" value="RHS repeat-associated core"/>
    <property type="match status" value="1"/>
</dbReference>
<protein>
    <submittedName>
        <fullName evidence="4">Uncharacterized protein</fullName>
    </submittedName>
</protein>
<dbReference type="STRING" id="1754191.A0A1Y1V3M0"/>
<name>A0A1Y1V3M0_9FUNG</name>
<dbReference type="EMBL" id="MCFH01000037">
    <property type="protein sequence ID" value="ORX45938.1"/>
    <property type="molecule type" value="Genomic_DNA"/>
</dbReference>
<organism evidence="4 5">
    <name type="scientific">Piromyces finnis</name>
    <dbReference type="NCBI Taxonomy" id="1754191"/>
    <lineage>
        <taxon>Eukaryota</taxon>
        <taxon>Fungi</taxon>
        <taxon>Fungi incertae sedis</taxon>
        <taxon>Chytridiomycota</taxon>
        <taxon>Chytridiomycota incertae sedis</taxon>
        <taxon>Neocallimastigomycetes</taxon>
        <taxon>Neocallimastigales</taxon>
        <taxon>Neocallimastigaceae</taxon>
        <taxon>Piromyces</taxon>
    </lineage>
</organism>
<accession>A0A1Y1V3M0</accession>
<dbReference type="InterPro" id="IPR029322">
    <property type="entry name" value="DUF4474"/>
</dbReference>
<gene>
    <name evidence="4" type="ORF">BCR36DRAFT_585408</name>
</gene>
<comment type="caution">
    <text evidence="4">The sequence shown here is derived from an EMBL/GenBank/DDBJ whole genome shotgun (WGS) entry which is preliminary data.</text>
</comment>
<feature type="domain" description="Teneurin-like YD-shell" evidence="3">
    <location>
        <begin position="226"/>
        <end position="606"/>
    </location>
</feature>
<keyword evidence="5" id="KW-1185">Reference proteome</keyword>
<dbReference type="Pfam" id="PF25023">
    <property type="entry name" value="TEN_YD-shell"/>
    <property type="match status" value="1"/>
</dbReference>
<keyword evidence="1" id="KW-0677">Repeat</keyword>
<sequence length="840" mass="97061">MQYCNFYTVIFFIINYITFSVKAIDDLNSYDIAQNVNDLSYNTKEEINQDIINSLESNNFVESVVNTTTFEDVNLLTDVKEFDNAIIVNEFMYEKDKVYSFTHNNITYSFEYEGNNVIRVSIGEKTFVENSYDGNIITSRKYGNGDVISSFYDKNIGRLITQKINDVDSYQWTYNDNGSISSFMDLTLKDKIEYIYNEAGILSEQVSTSGFAISFDTIIDDGIDTVTYKYGEEIKSRTVSNDIKTISDISGDGEETNYSTEIIVTHLISDDQVVTNKNNDLIESKTIYSNNQSILNTEFTYEDELIKKVKYQDGKTIQYSYDENFKLIGVYNDNKLVSSYNYDQLGQLIRENHAVLGKSIVYKYDNNSNIISADYYEYSTGELLNKLYSKVFSYKNIEWTDELTNINGEEIQYDQSGNPLTYRNNMTLEWKAKTVVSMKSSEFTINYTYNNNNIRTSKTVNGITTKYYLDGNKIILEITEGQKKWYIYDEENKIIGFIFNDNTYYFEKNIQNDVTRIFNNNGEYVSEYIYDAWGNIIGILGDDTIARANPFRYRSYYQDNETELYYLQARYYDSFVGRFISADIFLGANEGVDIYNLFVYCGNDPVSRYDETGMSWSSFWKAVKNVVKKVVSTVLHVVNTIAVKIGIDTAAIGALFLDMKKVNGVYHANFDCWQSLFGYTKFYDIIFDIGTSMLPNTDGRFSYNNQNYILWAWKGDYINLGAGAELGIYKGGTSLESYWAVDKNLAMPMTLKVWKNSKQIIDWTDTHWWITGFNPSYLNNDAKNLTVQFTVQFDIKKNRNDKNIDVNFSNGMYSAFCESISLLKTKSWQCNGNRKATLSF</sequence>
<evidence type="ECO:0000259" key="3">
    <source>
        <dbReference type="Pfam" id="PF25023"/>
    </source>
</evidence>
<evidence type="ECO:0000313" key="4">
    <source>
        <dbReference type="EMBL" id="ORX45938.1"/>
    </source>
</evidence>
<reference evidence="4 5" key="2">
    <citation type="submission" date="2016-08" db="EMBL/GenBank/DDBJ databases">
        <title>Pervasive Adenine N6-methylation of Active Genes in Fungi.</title>
        <authorList>
            <consortium name="DOE Joint Genome Institute"/>
            <person name="Mondo S.J."/>
            <person name="Dannebaum R.O."/>
            <person name="Kuo R.C."/>
            <person name="Labutti K."/>
            <person name="Haridas S."/>
            <person name="Kuo A."/>
            <person name="Salamov A."/>
            <person name="Ahrendt S.R."/>
            <person name="Lipzen A."/>
            <person name="Sullivan W."/>
            <person name="Andreopoulos W.B."/>
            <person name="Clum A."/>
            <person name="Lindquist E."/>
            <person name="Daum C."/>
            <person name="Ramamoorthy G.K."/>
            <person name="Gryganskyi A."/>
            <person name="Culley D."/>
            <person name="Magnuson J.K."/>
            <person name="James T.Y."/>
            <person name="O'Malley M.A."/>
            <person name="Stajich J.E."/>
            <person name="Spatafora J.W."/>
            <person name="Visel A."/>
            <person name="Grigoriev I.V."/>
        </authorList>
    </citation>
    <scope>NUCLEOTIDE SEQUENCE [LARGE SCALE GENOMIC DNA]</scope>
    <source>
        <strain evidence="5">finn</strain>
    </source>
</reference>